<dbReference type="Pfam" id="PF03372">
    <property type="entry name" value="Exo_endo_phos"/>
    <property type="match status" value="1"/>
</dbReference>
<comment type="caution">
    <text evidence="2">The sequence shown here is derived from an EMBL/GenBank/DDBJ whole genome shotgun (WGS) entry which is preliminary data.</text>
</comment>
<dbReference type="GO" id="GO:0006506">
    <property type="term" value="P:GPI anchor biosynthetic process"/>
    <property type="evidence" value="ECO:0007669"/>
    <property type="project" value="TreeGrafter"/>
</dbReference>
<keyword evidence="3" id="KW-1185">Reference proteome</keyword>
<proteinExistence type="predicted"/>
<dbReference type="PANTHER" id="PTHR14859:SF15">
    <property type="entry name" value="ENDONUCLEASE_EXONUCLEASE_PHOSPHATASE DOMAIN-CONTAINING PROTEIN"/>
    <property type="match status" value="1"/>
</dbReference>
<keyword evidence="2" id="KW-0540">Nuclease</keyword>
<sequence>MRCVSYNIHRAIGADGREDAARIAAVLREMNADVVALQEVGHRPGTRDDLLAKLARATGTQAHAGKTFEDERGHYGNAVLTRLPASAVHRHAIGVDGREPRGALELQLERGGRRIQLVATHLGLGARERRTQVRRLQPLCSSGEADVRILLGDFNEWWPWGRPLRWLDDSLGRSAHRATFPARLPLLALDRAWVAPRALLRDVHVHRSALARQASDHLPLVIDLAL</sequence>
<dbReference type="EMBL" id="SRLE01000007">
    <property type="protein sequence ID" value="TGD73333.1"/>
    <property type="molecule type" value="Genomic_DNA"/>
</dbReference>
<dbReference type="GO" id="GO:0016020">
    <property type="term" value="C:membrane"/>
    <property type="evidence" value="ECO:0007669"/>
    <property type="project" value="GOC"/>
</dbReference>
<dbReference type="InterPro" id="IPR036691">
    <property type="entry name" value="Endo/exonu/phosph_ase_sf"/>
</dbReference>
<dbReference type="OrthoDB" id="5293344at2"/>
<organism evidence="2 3">
    <name type="scientific">Mangrovimicrobium sediminis</name>
    <dbReference type="NCBI Taxonomy" id="2562682"/>
    <lineage>
        <taxon>Bacteria</taxon>
        <taxon>Pseudomonadati</taxon>
        <taxon>Pseudomonadota</taxon>
        <taxon>Gammaproteobacteria</taxon>
        <taxon>Cellvibrionales</taxon>
        <taxon>Halieaceae</taxon>
        <taxon>Mangrovimicrobium</taxon>
    </lineage>
</organism>
<dbReference type="PANTHER" id="PTHR14859">
    <property type="entry name" value="CALCOFLUOR WHITE HYPERSENSITIVE PROTEIN PRECURSOR"/>
    <property type="match status" value="1"/>
</dbReference>
<dbReference type="Proteomes" id="UP000298050">
    <property type="component" value="Unassembled WGS sequence"/>
</dbReference>
<dbReference type="GO" id="GO:0004519">
    <property type="term" value="F:endonuclease activity"/>
    <property type="evidence" value="ECO:0007669"/>
    <property type="project" value="UniProtKB-KW"/>
</dbReference>
<name>A0A4Z0M0X6_9GAMM</name>
<evidence type="ECO:0000313" key="2">
    <source>
        <dbReference type="EMBL" id="TGD73333.1"/>
    </source>
</evidence>
<gene>
    <name evidence="2" type="ORF">E4634_09870</name>
</gene>
<keyword evidence="2" id="KW-0255">Endonuclease</keyword>
<dbReference type="Gene3D" id="3.60.10.10">
    <property type="entry name" value="Endonuclease/exonuclease/phosphatase"/>
    <property type="match status" value="1"/>
</dbReference>
<feature type="domain" description="Endonuclease/exonuclease/phosphatase" evidence="1">
    <location>
        <begin position="4"/>
        <end position="217"/>
    </location>
</feature>
<protein>
    <submittedName>
        <fullName evidence="2">Endonuclease</fullName>
    </submittedName>
</protein>
<evidence type="ECO:0000259" key="1">
    <source>
        <dbReference type="Pfam" id="PF03372"/>
    </source>
</evidence>
<evidence type="ECO:0000313" key="3">
    <source>
        <dbReference type="Proteomes" id="UP000298050"/>
    </source>
</evidence>
<dbReference type="InterPro" id="IPR005135">
    <property type="entry name" value="Endo/exonuclease/phosphatase"/>
</dbReference>
<dbReference type="SUPFAM" id="SSF56219">
    <property type="entry name" value="DNase I-like"/>
    <property type="match status" value="1"/>
</dbReference>
<dbReference type="InterPro" id="IPR051916">
    <property type="entry name" value="GPI-anchor_lipid_remodeler"/>
</dbReference>
<keyword evidence="2" id="KW-0378">Hydrolase</keyword>
<dbReference type="AlphaFoldDB" id="A0A4Z0M0X6"/>
<reference evidence="2 3" key="1">
    <citation type="submission" date="2019-04" db="EMBL/GenBank/DDBJ databases">
        <title>Taxonomy of novel Haliea sp. from mangrove soil of West Coast of India.</title>
        <authorList>
            <person name="Verma A."/>
            <person name="Kumar P."/>
            <person name="Krishnamurthi S."/>
        </authorList>
    </citation>
    <scope>NUCLEOTIDE SEQUENCE [LARGE SCALE GENOMIC DNA]</scope>
    <source>
        <strain evidence="2 3">SAOS-164</strain>
    </source>
</reference>
<accession>A0A4Z0M0X6</accession>